<dbReference type="SUPFAM" id="SSF55486">
    <property type="entry name" value="Metalloproteases ('zincins'), catalytic domain"/>
    <property type="match status" value="1"/>
</dbReference>
<feature type="domain" description="Peptidase M43 pregnancy-associated plasma-A" evidence="9">
    <location>
        <begin position="2"/>
        <end position="139"/>
    </location>
</feature>
<evidence type="ECO:0000256" key="5">
    <source>
        <dbReference type="ARBA" id="ARBA00022801"/>
    </source>
</evidence>
<keyword evidence="6" id="KW-0862">Zinc</keyword>
<dbReference type="InterPro" id="IPR008754">
    <property type="entry name" value="Peptidase_M43"/>
</dbReference>
<dbReference type="Pfam" id="PF05572">
    <property type="entry name" value="Peptidase_M43"/>
    <property type="match status" value="1"/>
</dbReference>
<evidence type="ECO:0000313" key="10">
    <source>
        <dbReference type="EMBL" id="KAL0953451.1"/>
    </source>
</evidence>
<evidence type="ECO:0000256" key="2">
    <source>
        <dbReference type="ARBA" id="ARBA00022670"/>
    </source>
</evidence>
<dbReference type="PANTHER" id="PTHR47466:SF1">
    <property type="entry name" value="METALLOPROTEASE MEP1 (AFU_ORTHOLOGUE AFUA_1G07730)-RELATED"/>
    <property type="match status" value="1"/>
</dbReference>
<keyword evidence="8" id="KW-1015">Disulfide bond</keyword>
<dbReference type="Proteomes" id="UP001556367">
    <property type="component" value="Unassembled WGS sequence"/>
</dbReference>
<protein>
    <recommendedName>
        <fullName evidence="9">Peptidase M43 pregnancy-associated plasma-A domain-containing protein</fullName>
    </recommendedName>
</protein>
<keyword evidence="4" id="KW-0732">Signal</keyword>
<evidence type="ECO:0000259" key="9">
    <source>
        <dbReference type="Pfam" id="PF05572"/>
    </source>
</evidence>
<accession>A0ABR3JD15</accession>
<dbReference type="Gene3D" id="3.40.390.10">
    <property type="entry name" value="Collagenase (Catalytic Domain)"/>
    <property type="match status" value="1"/>
</dbReference>
<keyword evidence="3" id="KW-0479">Metal-binding</keyword>
<sequence>MIRSILKSNKTSGTLGFATFPYRNQNPSSLARDGIVLKNSALPGGASQGYNTGKVLVHEVGHWVGLYHTFEALRGVGGSNGGDYVADTPAEASAATNCSPRDSCPNLPGSDPVQNHMDYSGDGCRDQFTRGQFSRIQDQMRTYRGVII</sequence>
<name>A0ABR3JD15_9AGAR</name>
<evidence type="ECO:0000313" key="11">
    <source>
        <dbReference type="Proteomes" id="UP001556367"/>
    </source>
</evidence>
<keyword evidence="7" id="KW-0482">Metalloprotease</keyword>
<proteinExistence type="inferred from homology"/>
<evidence type="ECO:0000256" key="4">
    <source>
        <dbReference type="ARBA" id="ARBA00022729"/>
    </source>
</evidence>
<organism evidence="10 11">
    <name type="scientific">Hohenbuehelia grisea</name>
    <dbReference type="NCBI Taxonomy" id="104357"/>
    <lineage>
        <taxon>Eukaryota</taxon>
        <taxon>Fungi</taxon>
        <taxon>Dikarya</taxon>
        <taxon>Basidiomycota</taxon>
        <taxon>Agaricomycotina</taxon>
        <taxon>Agaricomycetes</taxon>
        <taxon>Agaricomycetidae</taxon>
        <taxon>Agaricales</taxon>
        <taxon>Pleurotineae</taxon>
        <taxon>Pleurotaceae</taxon>
        <taxon>Hohenbuehelia</taxon>
    </lineage>
</organism>
<dbReference type="PANTHER" id="PTHR47466">
    <property type="match status" value="1"/>
</dbReference>
<evidence type="ECO:0000256" key="3">
    <source>
        <dbReference type="ARBA" id="ARBA00022723"/>
    </source>
</evidence>
<dbReference type="EMBL" id="JASNQZ010000008">
    <property type="protein sequence ID" value="KAL0953451.1"/>
    <property type="molecule type" value="Genomic_DNA"/>
</dbReference>
<keyword evidence="2" id="KW-0645">Protease</keyword>
<evidence type="ECO:0000256" key="7">
    <source>
        <dbReference type="ARBA" id="ARBA00023049"/>
    </source>
</evidence>
<keyword evidence="11" id="KW-1185">Reference proteome</keyword>
<reference evidence="11" key="1">
    <citation type="submission" date="2024-06" db="EMBL/GenBank/DDBJ databases">
        <title>Multi-omics analyses provide insights into the biosynthesis of the anticancer antibiotic pleurotin in Hohenbuehelia grisea.</title>
        <authorList>
            <person name="Weaver J.A."/>
            <person name="Alberti F."/>
        </authorList>
    </citation>
    <scope>NUCLEOTIDE SEQUENCE [LARGE SCALE GENOMIC DNA]</scope>
    <source>
        <strain evidence="11">T-177</strain>
    </source>
</reference>
<gene>
    <name evidence="10" type="ORF">HGRIS_004684</name>
</gene>
<comment type="similarity">
    <text evidence="1">Belongs to the peptidase M43B family.</text>
</comment>
<comment type="caution">
    <text evidence="10">The sequence shown here is derived from an EMBL/GenBank/DDBJ whole genome shotgun (WGS) entry which is preliminary data.</text>
</comment>
<evidence type="ECO:0000256" key="8">
    <source>
        <dbReference type="ARBA" id="ARBA00023157"/>
    </source>
</evidence>
<keyword evidence="5" id="KW-0378">Hydrolase</keyword>
<evidence type="ECO:0000256" key="6">
    <source>
        <dbReference type="ARBA" id="ARBA00022833"/>
    </source>
</evidence>
<dbReference type="InterPro" id="IPR024079">
    <property type="entry name" value="MetalloPept_cat_dom_sf"/>
</dbReference>
<evidence type="ECO:0000256" key="1">
    <source>
        <dbReference type="ARBA" id="ARBA00008721"/>
    </source>
</evidence>